<organism evidence="2 3">
    <name type="scientific">Parasitella parasitica</name>
    <dbReference type="NCBI Taxonomy" id="35722"/>
    <lineage>
        <taxon>Eukaryota</taxon>
        <taxon>Fungi</taxon>
        <taxon>Fungi incertae sedis</taxon>
        <taxon>Mucoromycota</taxon>
        <taxon>Mucoromycotina</taxon>
        <taxon>Mucoromycetes</taxon>
        <taxon>Mucorales</taxon>
        <taxon>Mucorineae</taxon>
        <taxon>Mucoraceae</taxon>
        <taxon>Parasitella</taxon>
    </lineage>
</organism>
<keyword evidence="3" id="KW-1185">Reference proteome</keyword>
<reference evidence="2 3" key="1">
    <citation type="submission" date="2014-09" db="EMBL/GenBank/DDBJ databases">
        <authorList>
            <person name="Ellenberger Sabrina"/>
        </authorList>
    </citation>
    <scope>NUCLEOTIDE SEQUENCE [LARGE SCALE GENOMIC DNA]</scope>
    <source>
        <strain evidence="2 3">CBS 412.66</strain>
    </source>
</reference>
<feature type="region of interest" description="Disordered" evidence="1">
    <location>
        <begin position="1"/>
        <end position="38"/>
    </location>
</feature>
<evidence type="ECO:0000313" key="2">
    <source>
        <dbReference type="EMBL" id="CEP07626.1"/>
    </source>
</evidence>
<protein>
    <submittedName>
        <fullName evidence="2">Uncharacterized protein</fullName>
    </submittedName>
</protein>
<dbReference type="EMBL" id="LN719381">
    <property type="protein sequence ID" value="CEP07626.1"/>
    <property type="molecule type" value="Genomic_DNA"/>
</dbReference>
<accession>A0A0B7MP31</accession>
<evidence type="ECO:0000256" key="1">
    <source>
        <dbReference type="SAM" id="MobiDB-lite"/>
    </source>
</evidence>
<gene>
    <name evidence="2" type="primary">PARPA_00926.1 scaffold 1282</name>
</gene>
<sequence>MTINTRSTASTSNGDSASGDSENMGQANHHQEGAATTSTMYVSNDMDLDDTGTITACCIHLDTCVIDNTCLFGS</sequence>
<evidence type="ECO:0000313" key="3">
    <source>
        <dbReference type="Proteomes" id="UP000054107"/>
    </source>
</evidence>
<dbReference type="Proteomes" id="UP000054107">
    <property type="component" value="Unassembled WGS sequence"/>
</dbReference>
<proteinExistence type="predicted"/>
<name>A0A0B7MP31_9FUNG</name>
<dbReference type="AlphaFoldDB" id="A0A0B7MP31"/>